<reference evidence="2" key="2">
    <citation type="submission" date="2020-09" db="EMBL/GenBank/DDBJ databases">
        <authorList>
            <person name="Sun Q."/>
            <person name="Ohkuma M."/>
        </authorList>
    </citation>
    <scope>NUCLEOTIDE SEQUENCE</scope>
    <source>
        <strain evidence="2">JCM 4714</strain>
    </source>
</reference>
<sequence length="151" mass="16064">MGDALTRCLALRQTVRVAAELTALAEPHDLAPARTAHQQHLDSDGELPLPARPRRSQGPPHHPRRTVLLTSSRRAVRALMILLVRPAHLTEASLVIDLCGDAGATARPILDVVAARAQVASVGNAAARNSPRRPVSSSQARAPSNSPRPTE</sequence>
<dbReference type="Proteomes" id="UP000655443">
    <property type="component" value="Unassembled WGS sequence"/>
</dbReference>
<feature type="region of interest" description="Disordered" evidence="1">
    <location>
        <begin position="122"/>
        <end position="151"/>
    </location>
</feature>
<name>A0A918YSZ3_9ACTN</name>
<dbReference type="RefSeq" id="WP_189959367.1">
    <property type="nucleotide sequence ID" value="NZ_BMVG01000063.1"/>
</dbReference>
<feature type="region of interest" description="Disordered" evidence="1">
    <location>
        <begin position="29"/>
        <end position="65"/>
    </location>
</feature>
<organism evidence="2 3">
    <name type="scientific">Streptomyces alanosinicus</name>
    <dbReference type="NCBI Taxonomy" id="68171"/>
    <lineage>
        <taxon>Bacteria</taxon>
        <taxon>Bacillati</taxon>
        <taxon>Actinomycetota</taxon>
        <taxon>Actinomycetes</taxon>
        <taxon>Kitasatosporales</taxon>
        <taxon>Streptomycetaceae</taxon>
        <taxon>Streptomyces</taxon>
    </lineage>
</organism>
<accession>A0A918YSZ3</accession>
<evidence type="ECO:0000313" key="3">
    <source>
        <dbReference type="Proteomes" id="UP000655443"/>
    </source>
</evidence>
<feature type="compositionally biased region" description="Polar residues" evidence="1">
    <location>
        <begin position="135"/>
        <end position="151"/>
    </location>
</feature>
<reference evidence="2" key="1">
    <citation type="journal article" date="2014" name="Int. J. Syst. Evol. Microbiol.">
        <title>Complete genome sequence of Corynebacterium casei LMG S-19264T (=DSM 44701T), isolated from a smear-ripened cheese.</title>
        <authorList>
            <consortium name="US DOE Joint Genome Institute (JGI-PGF)"/>
            <person name="Walter F."/>
            <person name="Albersmeier A."/>
            <person name="Kalinowski J."/>
            <person name="Ruckert C."/>
        </authorList>
    </citation>
    <scope>NUCLEOTIDE SEQUENCE</scope>
    <source>
        <strain evidence="2">JCM 4714</strain>
    </source>
</reference>
<proteinExistence type="predicted"/>
<keyword evidence="3" id="KW-1185">Reference proteome</keyword>
<evidence type="ECO:0000256" key="1">
    <source>
        <dbReference type="SAM" id="MobiDB-lite"/>
    </source>
</evidence>
<gene>
    <name evidence="2" type="ORF">GCM10010339_90060</name>
</gene>
<dbReference type="EMBL" id="BMVG01000063">
    <property type="protein sequence ID" value="GHE15422.1"/>
    <property type="molecule type" value="Genomic_DNA"/>
</dbReference>
<evidence type="ECO:0000313" key="2">
    <source>
        <dbReference type="EMBL" id="GHE15422.1"/>
    </source>
</evidence>
<dbReference type="AlphaFoldDB" id="A0A918YSZ3"/>
<comment type="caution">
    <text evidence="2">The sequence shown here is derived from an EMBL/GenBank/DDBJ whole genome shotgun (WGS) entry which is preliminary data.</text>
</comment>
<protein>
    <submittedName>
        <fullName evidence="2">Uncharacterized protein</fullName>
    </submittedName>
</protein>